<accession>A0A858NMD4</accession>
<dbReference type="EMBL" id="MT309840">
    <property type="protein sequence ID" value="QJB18597.1"/>
    <property type="molecule type" value="Genomic_DNA"/>
</dbReference>
<evidence type="ECO:0000313" key="2">
    <source>
        <dbReference type="EMBL" id="QJB18597.1"/>
    </source>
</evidence>
<evidence type="ECO:0000313" key="3">
    <source>
        <dbReference type="EMBL" id="QJB18635.1"/>
    </source>
</evidence>
<reference evidence="2" key="1">
    <citation type="submission" date="2020-04" db="EMBL/GenBank/DDBJ databases">
        <title>Genomes of microviruses in a sewage oxidation pond.</title>
        <authorList>
            <person name="Schreck J."/>
            <person name="Kraberger S."/>
            <person name="Scotch M."/>
            <person name="Halden R.U."/>
            <person name="Varsani A."/>
        </authorList>
    </citation>
    <scope>NUCLEOTIDE SEQUENCE</scope>
    <source>
        <strain evidence="3">6434_398</strain>
        <strain evidence="2">6537_279</strain>
    </source>
</reference>
<name>A0A858NMD4_9VIRU</name>
<proteinExistence type="predicted"/>
<evidence type="ECO:0000256" key="1">
    <source>
        <dbReference type="SAM" id="MobiDB-lite"/>
    </source>
</evidence>
<dbReference type="EMBL" id="MT309860">
    <property type="protein sequence ID" value="QJB18635.1"/>
    <property type="molecule type" value="Genomic_DNA"/>
</dbReference>
<protein>
    <submittedName>
        <fullName evidence="2">Capsid protein</fullName>
    </submittedName>
</protein>
<sequence>MRKSYAKRRPGGRRGRSRYGRRSFAKRRSPRKMSHKRGLTRKRILNMVSVKKRDRMLMRSSTDGGVSFLPEAVAGSTNNCALYLMTGRGRSDVMSNGTANRGSHDVFWKGFSDHLLIQSTTSDPWKWRRIVFEVHAGGVSTGVDPTLYLGDIGTYDIDPLQPSTASHGEPVAPITAAGVKRYFRQMSFLSNTNMNNFLGGLFGGTVGYDFNPGQFVTARLQNENIKIHSDVTRTITSGNDSGVMKTYKIYHPLNKTMRYAGNEVGNLMSSTYYAAPKSPLGDVYVCDLFTQLNDAPGSLRITGQGCAYWHER</sequence>
<feature type="region of interest" description="Disordered" evidence="1">
    <location>
        <begin position="1"/>
        <end position="39"/>
    </location>
</feature>
<organism evidence="2">
    <name type="scientific">Genomoviridae sp</name>
    <dbReference type="NCBI Taxonomy" id="2202565"/>
    <lineage>
        <taxon>Viruses</taxon>
        <taxon>Monodnaviria</taxon>
        <taxon>Shotokuvirae</taxon>
        <taxon>Cressdnaviricota</taxon>
        <taxon>Repensiviricetes</taxon>
        <taxon>Geplafuvirales</taxon>
        <taxon>Genomoviridae</taxon>
    </lineage>
</organism>